<protein>
    <submittedName>
        <fullName evidence="1">Uncharacterized protein</fullName>
    </submittedName>
</protein>
<proteinExistence type="predicted"/>
<accession>A0A7R8WDZ0</accession>
<dbReference type="AlphaFoldDB" id="A0A7R8WDZ0"/>
<reference evidence="1" key="1">
    <citation type="submission" date="2020-11" db="EMBL/GenBank/DDBJ databases">
        <authorList>
            <person name="Tran Van P."/>
        </authorList>
    </citation>
    <scope>NUCLEOTIDE SEQUENCE</scope>
</reference>
<dbReference type="EMBL" id="OB662355">
    <property type="protein sequence ID" value="CAD7229917.1"/>
    <property type="molecule type" value="Genomic_DNA"/>
</dbReference>
<dbReference type="PANTHER" id="PTHR31751:SF7">
    <property type="entry name" value="THAP-TYPE DOMAIN-CONTAINING PROTEIN"/>
    <property type="match status" value="1"/>
</dbReference>
<organism evidence="1">
    <name type="scientific">Cyprideis torosa</name>
    <dbReference type="NCBI Taxonomy" id="163714"/>
    <lineage>
        <taxon>Eukaryota</taxon>
        <taxon>Metazoa</taxon>
        <taxon>Ecdysozoa</taxon>
        <taxon>Arthropoda</taxon>
        <taxon>Crustacea</taxon>
        <taxon>Oligostraca</taxon>
        <taxon>Ostracoda</taxon>
        <taxon>Podocopa</taxon>
        <taxon>Podocopida</taxon>
        <taxon>Cytherocopina</taxon>
        <taxon>Cytheroidea</taxon>
        <taxon>Cytherideidae</taxon>
        <taxon>Cyprideis</taxon>
    </lineage>
</organism>
<evidence type="ECO:0000313" key="1">
    <source>
        <dbReference type="EMBL" id="CAD7229917.1"/>
    </source>
</evidence>
<sequence>MTLVCVTNTSTVEISAFCRTEQNAWFTERSGRLKSLFVTATAPLKLSPTRGVSRISPWGGGHGHYFSDGGRGWYAAAAAAIRQHPLLFYPGGTHGAGTVGSGAHPNLAHAWCFPPALAAAFDHRHHPFFKHAAEDKEGKPAFPPVLGSESAVSMCKNSVVMERDGTKEVLTRAKEKLGLNITGIVTDRSLTVGKLIREQFPGIEHFYDVWHISKSIKKAVSDLTKTKGQLESFHALLLKYCDKRHHFQYPAMISRLQLAVMDHNENVGRPQKKSNEGDELFKVTCPKSTGVHKVVPVFEGKTYSFRDEVKNTALENLVKPGSVHAKAQAYSASIRSEYSIPKTVSKTTPPPKVDLIGMHRPILQLHQPGPASDATIGLKDL</sequence>
<dbReference type="OrthoDB" id="8300272at2759"/>
<name>A0A7R8WDZ0_9CRUS</name>
<gene>
    <name evidence="1" type="ORF">CTOB1V02_LOCUS7782</name>
</gene>
<dbReference type="PANTHER" id="PTHR31751">
    <property type="entry name" value="SI:CH211-108C17.2-RELATED-RELATED"/>
    <property type="match status" value="1"/>
</dbReference>